<dbReference type="Proteomes" id="UP000663850">
    <property type="component" value="Unassembled WGS sequence"/>
</dbReference>
<dbReference type="GO" id="GO:0006888">
    <property type="term" value="P:endoplasmic reticulum to Golgi vesicle-mediated transport"/>
    <property type="evidence" value="ECO:0007669"/>
    <property type="project" value="InterPro"/>
</dbReference>
<dbReference type="GO" id="GO:0060628">
    <property type="term" value="P:regulation of ER to Golgi vesicle-mediated transport"/>
    <property type="evidence" value="ECO:0007669"/>
    <property type="project" value="TreeGrafter"/>
</dbReference>
<dbReference type="GO" id="GO:0006890">
    <property type="term" value="P:retrograde vesicle-mediated transport, Golgi to endoplasmic reticulum"/>
    <property type="evidence" value="ECO:0007669"/>
    <property type="project" value="InterPro"/>
</dbReference>
<dbReference type="Gene3D" id="3.60.15.10">
    <property type="entry name" value="Ribonuclease Z/Hydroxyacylglutathione hydrolase-like"/>
    <property type="match status" value="2"/>
</dbReference>
<sequence>MLEVQKSFPYLVAKEFATGGGDIPEFRWHIIKENEPFRLEGVEFDITPIVVHHGRVFMAEAEGKNTPSDTPIPSGAATPVRAQLDSGTLKPSLPDSQRNSMEISEQGDLGSGDAANMVAVKTFPKNKPIVRLTPPNQALVAKPKPYLCFGFIFGDFMVYISDVSHIPDDTWETIHSRSPSFNNPKDLGSSSDLVIQTHRYKVLVVDCLKLEPHTSHFGIQGALDTAKRVNAHRTYMVGFGHRITHDDWNIIGEHLEGRRLNDEQLGRPNFVAAMNILPQGGEPIWIRPAYDGLRLFGDKERVWEDTDDILALRDELAPAEQRGTTLLSELEELQKRLRDLEGAKSYVQVLERGLELSEKAVQAIRQPATVQFSIANLDPFKELSNFVSRANELLIDSSSGSATPMIARFLENLRSNTWKDIKGILSNHLVEASEKLGWPLPINLTASSMSDVERFRHSFADLLSLQAEGEAIQVRGEGPDNKNERDGLYSLEALVVSIALRFKFHFDGARPTSRLDKPEWYFTHILNITHEHRGFMEHFIQPLVEKSPFHDINAQNEFTRLLFSILARKVKKSVPQLLAQPSLLAHAIYQALLFDAAIRESGFTLVNTWESRVTKQHKVKEWPGVADVVLSHKSWFDEWMEAERRFTEHQYNEIIISPDAFAFSNDGHEEFQQVDIRPTNSARRIKALLEQVTERYQPLPHYNQRARFLITVQVPILEAYYGRISSSLDAFETLSSSFVRAVPGALAGQIGAGVDTRKLTSGHEGLQRLLKAYASASAVKNAMREWGDSIFFLELWTEINERSALRAKVDAHPSLPHTTPASTAEEVHGTLFDELISQYDSVVTRAEDMMIRHICSEVEGELKAYFAKQWESDQDIDENSVSKHYLPQPPPRYTAELHHPSRRTSYNALCSTLGVGVCPHRVD</sequence>
<evidence type="ECO:0000313" key="3">
    <source>
        <dbReference type="Proteomes" id="UP000663850"/>
    </source>
</evidence>
<evidence type="ECO:0000313" key="2">
    <source>
        <dbReference type="EMBL" id="CAE6528498.1"/>
    </source>
</evidence>
<dbReference type="PANTHER" id="PTHR13520:SF0">
    <property type="entry name" value="RAD50-INTERACTING PROTEIN 1"/>
    <property type="match status" value="1"/>
</dbReference>
<feature type="compositionally biased region" description="Polar residues" evidence="1">
    <location>
        <begin position="94"/>
        <end position="103"/>
    </location>
</feature>
<proteinExistence type="predicted"/>
<dbReference type="PROSITE" id="PS51386">
    <property type="entry name" value="RINT1_TIP20"/>
    <property type="match status" value="1"/>
</dbReference>
<dbReference type="PANTHER" id="PTHR13520">
    <property type="entry name" value="RAD50-INTERACTING PROTEIN 1 RINT-1"/>
    <property type="match status" value="1"/>
</dbReference>
<feature type="region of interest" description="Disordered" evidence="1">
    <location>
        <begin position="85"/>
        <end position="112"/>
    </location>
</feature>
<name>A0A8H3DJL5_9AGAM</name>
<protein>
    <submittedName>
        <fullName evidence="2">Uncharacterized protein</fullName>
    </submittedName>
</protein>
<comment type="caution">
    <text evidence="2">The sequence shown here is derived from an EMBL/GenBank/DDBJ whole genome shotgun (WGS) entry which is preliminary data.</text>
</comment>
<dbReference type="AlphaFoldDB" id="A0A8H3DJL5"/>
<gene>
    <name evidence="2" type="ORF">RDB_LOCUS127096</name>
</gene>
<dbReference type="InterPro" id="IPR036866">
    <property type="entry name" value="RibonucZ/Hydroxyglut_hydro"/>
</dbReference>
<dbReference type="EMBL" id="CAJMWZ010006859">
    <property type="protein sequence ID" value="CAE6528498.1"/>
    <property type="molecule type" value="Genomic_DNA"/>
</dbReference>
<organism evidence="2 3">
    <name type="scientific">Rhizoctonia solani</name>
    <dbReference type="NCBI Taxonomy" id="456999"/>
    <lineage>
        <taxon>Eukaryota</taxon>
        <taxon>Fungi</taxon>
        <taxon>Dikarya</taxon>
        <taxon>Basidiomycota</taxon>
        <taxon>Agaricomycotina</taxon>
        <taxon>Agaricomycetes</taxon>
        <taxon>Cantharellales</taxon>
        <taxon>Ceratobasidiaceae</taxon>
        <taxon>Rhizoctonia</taxon>
    </lineage>
</organism>
<dbReference type="GO" id="GO:0070939">
    <property type="term" value="C:Dsl1/NZR complex"/>
    <property type="evidence" value="ECO:0007669"/>
    <property type="project" value="InterPro"/>
</dbReference>
<reference evidence="2" key="1">
    <citation type="submission" date="2021-01" db="EMBL/GenBank/DDBJ databases">
        <authorList>
            <person name="Kaushik A."/>
        </authorList>
    </citation>
    <scope>NUCLEOTIDE SEQUENCE</scope>
    <source>
        <strain evidence="2">Type strain: AG8-Rh-89/</strain>
    </source>
</reference>
<evidence type="ECO:0000256" key="1">
    <source>
        <dbReference type="SAM" id="MobiDB-lite"/>
    </source>
</evidence>
<dbReference type="InterPro" id="IPR007528">
    <property type="entry name" value="RINT1_Tip20"/>
</dbReference>
<dbReference type="Pfam" id="PF04437">
    <property type="entry name" value="RINT1_TIP1"/>
    <property type="match status" value="1"/>
</dbReference>
<accession>A0A8H3DJL5</accession>